<name>A0A0F9JZZ4_9ZZZZ</name>
<feature type="non-terminal residue" evidence="1">
    <location>
        <position position="68"/>
    </location>
</feature>
<dbReference type="AlphaFoldDB" id="A0A0F9JZZ4"/>
<comment type="caution">
    <text evidence="1">The sequence shown here is derived from an EMBL/GenBank/DDBJ whole genome shotgun (WGS) entry which is preliminary data.</text>
</comment>
<evidence type="ECO:0000313" key="1">
    <source>
        <dbReference type="EMBL" id="KKM75273.1"/>
    </source>
</evidence>
<reference evidence="1" key="1">
    <citation type="journal article" date="2015" name="Nature">
        <title>Complex archaea that bridge the gap between prokaryotes and eukaryotes.</title>
        <authorList>
            <person name="Spang A."/>
            <person name="Saw J.H."/>
            <person name="Jorgensen S.L."/>
            <person name="Zaremba-Niedzwiedzka K."/>
            <person name="Martijn J."/>
            <person name="Lind A.E."/>
            <person name="van Eijk R."/>
            <person name="Schleper C."/>
            <person name="Guy L."/>
            <person name="Ettema T.J."/>
        </authorList>
    </citation>
    <scope>NUCLEOTIDE SEQUENCE</scope>
</reference>
<proteinExistence type="predicted"/>
<protein>
    <submittedName>
        <fullName evidence="1">Uncharacterized protein</fullName>
    </submittedName>
</protein>
<accession>A0A0F9JZZ4</accession>
<dbReference type="EMBL" id="LAZR01009005">
    <property type="protein sequence ID" value="KKM75273.1"/>
    <property type="molecule type" value="Genomic_DNA"/>
</dbReference>
<organism evidence="1">
    <name type="scientific">marine sediment metagenome</name>
    <dbReference type="NCBI Taxonomy" id="412755"/>
    <lineage>
        <taxon>unclassified sequences</taxon>
        <taxon>metagenomes</taxon>
        <taxon>ecological metagenomes</taxon>
    </lineage>
</organism>
<sequence>MIGEETSVERNTLTSQSMALLDDCYDLMSYLIGNMSDEPQKADREARPHIANHAEDCIKMADELARAA</sequence>
<gene>
    <name evidence="1" type="ORF">LCGC14_1391810</name>
</gene>